<evidence type="ECO:0000256" key="12">
    <source>
        <dbReference type="ARBA" id="ARBA00038905"/>
    </source>
</evidence>
<comment type="cofactor">
    <cofactor evidence="1">
        <name>Mg(2+)</name>
        <dbReference type="ChEBI" id="CHEBI:18420"/>
    </cofactor>
</comment>
<dbReference type="InterPro" id="IPR029063">
    <property type="entry name" value="SAM-dependent_MTases_sf"/>
</dbReference>
<dbReference type="GO" id="GO:0044715">
    <property type="term" value="F:8-oxo-dGDP phosphatase activity"/>
    <property type="evidence" value="ECO:0007669"/>
    <property type="project" value="TreeGrafter"/>
</dbReference>
<dbReference type="PANTHER" id="PTHR47707:SF1">
    <property type="entry name" value="NUDIX HYDROLASE FAMILY PROTEIN"/>
    <property type="match status" value="1"/>
</dbReference>
<evidence type="ECO:0000256" key="15">
    <source>
        <dbReference type="ARBA" id="ARBA00041979"/>
    </source>
</evidence>
<comment type="caution">
    <text evidence="19">The sequence shown here is derived from an EMBL/GenBank/DDBJ whole genome shotgun (WGS) entry which is preliminary data.</text>
</comment>
<evidence type="ECO:0000256" key="10">
    <source>
        <dbReference type="ARBA" id="ARBA00035861"/>
    </source>
</evidence>
<dbReference type="PROSITE" id="PS00893">
    <property type="entry name" value="NUDIX_BOX"/>
    <property type="match status" value="1"/>
</dbReference>
<dbReference type="Pfam" id="PF00293">
    <property type="entry name" value="NUDIX"/>
    <property type="match status" value="1"/>
</dbReference>
<evidence type="ECO:0000256" key="9">
    <source>
        <dbReference type="ARBA" id="ARBA00023204"/>
    </source>
</evidence>
<evidence type="ECO:0000256" key="6">
    <source>
        <dbReference type="ARBA" id="ARBA00022763"/>
    </source>
</evidence>
<dbReference type="CDD" id="cd02440">
    <property type="entry name" value="AdoMet_MTases"/>
    <property type="match status" value="1"/>
</dbReference>
<keyword evidence="7 17" id="KW-0378">Hydrolase</keyword>
<dbReference type="PRINTS" id="PR00502">
    <property type="entry name" value="NUDIXFAMILY"/>
</dbReference>
<dbReference type="PROSITE" id="PS51462">
    <property type="entry name" value="NUDIX"/>
    <property type="match status" value="1"/>
</dbReference>
<protein>
    <recommendedName>
        <fullName evidence="13">8-oxo-dGTP diphosphatase</fullName>
        <ecNumber evidence="12">3.6.1.55</ecNumber>
    </recommendedName>
    <alternativeName>
        <fullName evidence="16">7,8-dihydro-8-oxoguanine-triphosphatase</fullName>
    </alternativeName>
    <alternativeName>
        <fullName evidence="15">Mutator protein MutT</fullName>
    </alternativeName>
    <alternativeName>
        <fullName evidence="14">dGTP pyrophosphohydrolase</fullName>
    </alternativeName>
</protein>
<dbReference type="InterPro" id="IPR000086">
    <property type="entry name" value="NUDIX_hydrolase_dom"/>
</dbReference>
<comment type="similarity">
    <text evidence="2 17">Belongs to the Nudix hydrolase family.</text>
</comment>
<evidence type="ECO:0000256" key="13">
    <source>
        <dbReference type="ARBA" id="ARBA00040794"/>
    </source>
</evidence>
<dbReference type="InterPro" id="IPR020476">
    <property type="entry name" value="Nudix_hydrolase"/>
</dbReference>
<dbReference type="Proteomes" id="UP000280792">
    <property type="component" value="Unassembled WGS sequence"/>
</dbReference>
<keyword evidence="3" id="KW-0515">Mutator protein</keyword>
<dbReference type="InterPro" id="IPR015797">
    <property type="entry name" value="NUDIX_hydrolase-like_dom_sf"/>
</dbReference>
<evidence type="ECO:0000313" key="19">
    <source>
        <dbReference type="EMBL" id="RRJ84236.1"/>
    </source>
</evidence>
<evidence type="ECO:0000256" key="4">
    <source>
        <dbReference type="ARBA" id="ARBA00022705"/>
    </source>
</evidence>
<dbReference type="GO" id="GO:0008413">
    <property type="term" value="F:8-oxo-7,8-dihydroguanosine triphosphate pyrophosphatase activity"/>
    <property type="evidence" value="ECO:0007669"/>
    <property type="project" value="TreeGrafter"/>
</dbReference>
<dbReference type="SUPFAM" id="SSF53335">
    <property type="entry name" value="S-adenosyl-L-methionine-dependent methyltransferases"/>
    <property type="match status" value="1"/>
</dbReference>
<reference evidence="19 20" key="2">
    <citation type="submission" date="2018-12" db="EMBL/GenBank/DDBJ databases">
        <title>Simiduia agarivorans gen. nov., sp. nov., a marine, agarolytic bacterium isolated from shallow coastal water from Keelung, Taiwan.</title>
        <authorList>
            <person name="Shieh W.Y."/>
        </authorList>
    </citation>
    <scope>NUCLEOTIDE SEQUENCE [LARGE SCALE GENOMIC DNA]</scope>
    <source>
        <strain evidence="19 20">GTF-13</strain>
    </source>
</reference>
<evidence type="ECO:0000313" key="20">
    <source>
        <dbReference type="Proteomes" id="UP000280792"/>
    </source>
</evidence>
<feature type="domain" description="Nudix hydrolase" evidence="18">
    <location>
        <begin position="1"/>
        <end position="125"/>
    </location>
</feature>
<comment type="catalytic activity">
    <reaction evidence="11">
        <text>8-oxo-GTP + H2O = 8-oxo-GMP + diphosphate + H(+)</text>
        <dbReference type="Rhea" id="RHEA:67616"/>
        <dbReference type="ChEBI" id="CHEBI:15377"/>
        <dbReference type="ChEBI" id="CHEBI:15378"/>
        <dbReference type="ChEBI" id="CHEBI:33019"/>
        <dbReference type="ChEBI" id="CHEBI:143553"/>
        <dbReference type="ChEBI" id="CHEBI:145694"/>
    </reaction>
</comment>
<keyword evidence="6" id="KW-0227">DNA damage</keyword>
<gene>
    <name evidence="19" type="ORF">D0544_03760</name>
</gene>
<evidence type="ECO:0000256" key="3">
    <source>
        <dbReference type="ARBA" id="ARBA00022457"/>
    </source>
</evidence>
<dbReference type="Gene3D" id="3.90.79.10">
    <property type="entry name" value="Nucleoside Triphosphate Pyrophosphohydrolase"/>
    <property type="match status" value="1"/>
</dbReference>
<keyword evidence="4" id="KW-0235">DNA replication</keyword>
<dbReference type="EC" id="3.6.1.55" evidence="12"/>
<dbReference type="GO" id="GO:0006260">
    <property type="term" value="P:DNA replication"/>
    <property type="evidence" value="ECO:0007669"/>
    <property type="project" value="UniProtKB-KW"/>
</dbReference>
<dbReference type="GO" id="GO:0046872">
    <property type="term" value="F:metal ion binding"/>
    <property type="evidence" value="ECO:0007669"/>
    <property type="project" value="UniProtKB-KW"/>
</dbReference>
<evidence type="ECO:0000256" key="1">
    <source>
        <dbReference type="ARBA" id="ARBA00001946"/>
    </source>
</evidence>
<keyword evidence="5" id="KW-0479">Metal-binding</keyword>
<evidence type="ECO:0000256" key="17">
    <source>
        <dbReference type="RuleBase" id="RU003476"/>
    </source>
</evidence>
<name>A0A3P3VRC6_9GAMM</name>
<dbReference type="InterPro" id="IPR047127">
    <property type="entry name" value="MutT-like"/>
</dbReference>
<dbReference type="PANTHER" id="PTHR47707">
    <property type="entry name" value="8-OXO-DGTP DIPHOSPHATASE"/>
    <property type="match status" value="1"/>
</dbReference>
<keyword evidence="20" id="KW-1185">Reference proteome</keyword>
<organism evidence="19 20">
    <name type="scientific">Aestuariirhabdus litorea</name>
    <dbReference type="NCBI Taxonomy" id="2528527"/>
    <lineage>
        <taxon>Bacteria</taxon>
        <taxon>Pseudomonadati</taxon>
        <taxon>Pseudomonadota</taxon>
        <taxon>Gammaproteobacteria</taxon>
        <taxon>Oceanospirillales</taxon>
        <taxon>Aestuariirhabdaceae</taxon>
        <taxon>Aestuariirhabdus</taxon>
    </lineage>
</organism>
<dbReference type="RefSeq" id="WP_125014663.1">
    <property type="nucleotide sequence ID" value="NZ_QWEZ01000001.1"/>
</dbReference>
<dbReference type="GO" id="GO:0035539">
    <property type="term" value="F:8-oxo-7,8-dihydrodeoxyguanosine triphosphate pyrophosphatase activity"/>
    <property type="evidence" value="ECO:0007669"/>
    <property type="project" value="UniProtKB-EC"/>
</dbReference>
<dbReference type="GO" id="GO:0006281">
    <property type="term" value="P:DNA repair"/>
    <property type="evidence" value="ECO:0007669"/>
    <property type="project" value="UniProtKB-KW"/>
</dbReference>
<keyword evidence="8" id="KW-0460">Magnesium</keyword>
<dbReference type="InterPro" id="IPR020084">
    <property type="entry name" value="NUDIX_hydrolase_CS"/>
</dbReference>
<evidence type="ECO:0000259" key="18">
    <source>
        <dbReference type="PROSITE" id="PS51462"/>
    </source>
</evidence>
<dbReference type="SUPFAM" id="SSF55811">
    <property type="entry name" value="Nudix"/>
    <property type="match status" value="1"/>
</dbReference>
<evidence type="ECO:0000256" key="2">
    <source>
        <dbReference type="ARBA" id="ARBA00005582"/>
    </source>
</evidence>
<evidence type="ECO:0000256" key="5">
    <source>
        <dbReference type="ARBA" id="ARBA00022723"/>
    </source>
</evidence>
<dbReference type="GO" id="GO:0044716">
    <property type="term" value="F:8-oxo-GDP phosphatase activity"/>
    <property type="evidence" value="ECO:0007669"/>
    <property type="project" value="TreeGrafter"/>
</dbReference>
<evidence type="ECO:0000256" key="8">
    <source>
        <dbReference type="ARBA" id="ARBA00022842"/>
    </source>
</evidence>
<dbReference type="CDD" id="cd03425">
    <property type="entry name" value="NUDIX_MutT_NudA_like"/>
    <property type="match status" value="1"/>
</dbReference>
<evidence type="ECO:0000256" key="16">
    <source>
        <dbReference type="ARBA" id="ARBA00042798"/>
    </source>
</evidence>
<dbReference type="InterPro" id="IPR041698">
    <property type="entry name" value="Methyltransf_25"/>
</dbReference>
<evidence type="ECO:0000256" key="7">
    <source>
        <dbReference type="ARBA" id="ARBA00022801"/>
    </source>
</evidence>
<evidence type="ECO:0000256" key="14">
    <source>
        <dbReference type="ARBA" id="ARBA00041592"/>
    </source>
</evidence>
<evidence type="ECO:0000256" key="11">
    <source>
        <dbReference type="ARBA" id="ARBA00036904"/>
    </source>
</evidence>
<dbReference type="EMBL" id="QWEZ01000001">
    <property type="protein sequence ID" value="RRJ84236.1"/>
    <property type="molecule type" value="Genomic_DNA"/>
</dbReference>
<dbReference type="AlphaFoldDB" id="A0A3P3VRC6"/>
<dbReference type="Gene3D" id="3.40.50.150">
    <property type="entry name" value="Vaccinia Virus protein VP39"/>
    <property type="match status" value="1"/>
</dbReference>
<reference evidence="19 20" key="1">
    <citation type="submission" date="2018-08" db="EMBL/GenBank/DDBJ databases">
        <authorList>
            <person name="Khan S.A."/>
        </authorList>
    </citation>
    <scope>NUCLEOTIDE SEQUENCE [LARGE SCALE GENOMIC DNA]</scope>
    <source>
        <strain evidence="19 20">GTF-13</strain>
    </source>
</reference>
<keyword evidence="9" id="KW-0234">DNA repair</keyword>
<comment type="catalytic activity">
    <reaction evidence="10">
        <text>8-oxo-dGTP + H2O = 8-oxo-dGMP + diphosphate + H(+)</text>
        <dbReference type="Rhea" id="RHEA:31575"/>
        <dbReference type="ChEBI" id="CHEBI:15377"/>
        <dbReference type="ChEBI" id="CHEBI:15378"/>
        <dbReference type="ChEBI" id="CHEBI:33019"/>
        <dbReference type="ChEBI" id="CHEBI:63224"/>
        <dbReference type="ChEBI" id="CHEBI:77896"/>
        <dbReference type="EC" id="3.6.1.55"/>
    </reaction>
</comment>
<sequence length="323" mass="35939">MIEVTAAIIERGGKVLAARRPPGDPLAGFWEFPGGKLEAGETHRQCLRRELEEELGVECEVGDFVLSNPHTYGDKQVRLHAYCVRLVAGEPQPRDHDRLCWLEPAALMALQWAAADIPIVERYQQLCAQRQTLDYYEQNASAYAEETRALPMEPLYSRFLALVPPAGRILDLGCGSGRDSLFFARSGYRVTAVDASPAMVAEAARLTGLEAGVMRAQQLEAQACYEGIWCSASLLHSPQAELPELFDRIARALVPEGVCYASFKRGAGERVDGRGRLFCDQTPESLAPLLQHHPLLKIESLWESRSPLRGVEQGWCNLLLRRR</sequence>
<accession>A0A3P3VRC6</accession>
<dbReference type="Pfam" id="PF13649">
    <property type="entry name" value="Methyltransf_25"/>
    <property type="match status" value="1"/>
</dbReference>
<proteinExistence type="inferred from homology"/>